<name>A0ABV8Z719_9ACTN</name>
<feature type="transmembrane region" description="Helical" evidence="6">
    <location>
        <begin position="202"/>
        <end position="220"/>
    </location>
</feature>
<evidence type="ECO:0000259" key="7">
    <source>
        <dbReference type="PROSITE" id="PS51296"/>
    </source>
</evidence>
<comment type="caution">
    <text evidence="8">The sequence shown here is derived from an EMBL/GenBank/DDBJ whole genome shotgun (WGS) entry which is preliminary data.</text>
</comment>
<dbReference type="InterPro" id="IPR036922">
    <property type="entry name" value="Rieske_2Fe-2S_sf"/>
</dbReference>
<dbReference type="InterPro" id="IPR005805">
    <property type="entry name" value="Rieske_Fe-S_prot_C"/>
</dbReference>
<keyword evidence="9" id="KW-1185">Reference proteome</keyword>
<accession>A0ABV8Z719</accession>
<gene>
    <name evidence="8" type="ORF">ACFPH6_51840</name>
</gene>
<reference evidence="9" key="1">
    <citation type="journal article" date="2019" name="Int. J. Syst. Evol. Microbiol.">
        <title>The Global Catalogue of Microorganisms (GCM) 10K type strain sequencing project: providing services to taxonomists for standard genome sequencing and annotation.</title>
        <authorList>
            <consortium name="The Broad Institute Genomics Platform"/>
            <consortium name="The Broad Institute Genome Sequencing Center for Infectious Disease"/>
            <person name="Wu L."/>
            <person name="Ma J."/>
        </authorList>
    </citation>
    <scope>NUCLEOTIDE SEQUENCE [LARGE SCALE GENOMIC DNA]</scope>
    <source>
        <strain evidence="9">DT43</strain>
    </source>
</reference>
<keyword evidence="6" id="KW-0812">Transmembrane</keyword>
<dbReference type="SUPFAM" id="SSF50022">
    <property type="entry name" value="ISP domain"/>
    <property type="match status" value="1"/>
</dbReference>
<feature type="transmembrane region" description="Helical" evidence="6">
    <location>
        <begin position="116"/>
        <end position="135"/>
    </location>
</feature>
<keyword evidence="3" id="KW-0408">Iron</keyword>
<keyword evidence="1" id="KW-0001">2Fe-2S</keyword>
<evidence type="ECO:0000256" key="5">
    <source>
        <dbReference type="ARBA" id="ARBA00023157"/>
    </source>
</evidence>
<evidence type="ECO:0000256" key="4">
    <source>
        <dbReference type="ARBA" id="ARBA00023014"/>
    </source>
</evidence>
<evidence type="ECO:0000313" key="8">
    <source>
        <dbReference type="EMBL" id="MFC4472854.1"/>
    </source>
</evidence>
<keyword evidence="2" id="KW-0479">Metal-binding</keyword>
<keyword evidence="6" id="KW-1133">Transmembrane helix</keyword>
<evidence type="ECO:0000313" key="9">
    <source>
        <dbReference type="Proteomes" id="UP001596012"/>
    </source>
</evidence>
<evidence type="ECO:0000256" key="3">
    <source>
        <dbReference type="ARBA" id="ARBA00023004"/>
    </source>
</evidence>
<dbReference type="PANTHER" id="PTHR39157">
    <property type="entry name" value="INTEGRAL MEMBRANE PROTEIN-RELATED"/>
    <property type="match status" value="1"/>
</dbReference>
<proteinExistence type="predicted"/>
<evidence type="ECO:0000256" key="6">
    <source>
        <dbReference type="SAM" id="Phobius"/>
    </source>
</evidence>
<keyword evidence="5" id="KW-1015">Disulfide bond</keyword>
<protein>
    <submittedName>
        <fullName evidence="8">Rieske 2Fe-2S domain-containing protein</fullName>
    </submittedName>
</protein>
<feature type="domain" description="Rieske" evidence="7">
    <location>
        <begin position="319"/>
        <end position="412"/>
    </location>
</feature>
<dbReference type="Proteomes" id="UP001596012">
    <property type="component" value="Unassembled WGS sequence"/>
</dbReference>
<feature type="transmembrane region" description="Helical" evidence="6">
    <location>
        <begin position="276"/>
        <end position="297"/>
    </location>
</feature>
<dbReference type="PRINTS" id="PR00162">
    <property type="entry name" value="RIESKE"/>
</dbReference>
<feature type="transmembrane region" description="Helical" evidence="6">
    <location>
        <begin position="177"/>
        <end position="195"/>
    </location>
</feature>
<dbReference type="EMBL" id="JBHSFG010000132">
    <property type="protein sequence ID" value="MFC4472854.1"/>
    <property type="molecule type" value="Genomic_DNA"/>
</dbReference>
<organism evidence="8 9">
    <name type="scientific">Streptomyces xiangluensis</name>
    <dbReference type="NCBI Taxonomy" id="2665720"/>
    <lineage>
        <taxon>Bacteria</taxon>
        <taxon>Bacillati</taxon>
        <taxon>Actinomycetota</taxon>
        <taxon>Actinomycetes</taxon>
        <taxon>Kitasatosporales</taxon>
        <taxon>Streptomycetaceae</taxon>
        <taxon>Streptomyces</taxon>
    </lineage>
</organism>
<feature type="transmembrane region" description="Helical" evidence="6">
    <location>
        <begin position="232"/>
        <end position="255"/>
    </location>
</feature>
<dbReference type="Pfam" id="PF04173">
    <property type="entry name" value="DoxD"/>
    <property type="match status" value="1"/>
</dbReference>
<keyword evidence="4" id="KW-0411">Iron-sulfur</keyword>
<dbReference type="InterPro" id="IPR017941">
    <property type="entry name" value="Rieske_2Fe-2S"/>
</dbReference>
<keyword evidence="6" id="KW-0472">Membrane</keyword>
<dbReference type="PROSITE" id="PS51296">
    <property type="entry name" value="RIESKE"/>
    <property type="match status" value="1"/>
</dbReference>
<dbReference type="InterPro" id="IPR007301">
    <property type="entry name" value="DoxD"/>
</dbReference>
<dbReference type="CDD" id="cd03467">
    <property type="entry name" value="Rieske"/>
    <property type="match status" value="1"/>
</dbReference>
<evidence type="ECO:0000256" key="1">
    <source>
        <dbReference type="ARBA" id="ARBA00022714"/>
    </source>
</evidence>
<dbReference type="Pfam" id="PF00355">
    <property type="entry name" value="Rieske"/>
    <property type="match status" value="1"/>
</dbReference>
<sequence length="413" mass="43430">MKVEVNPGPTDAHTILDVPSFNFDDQKYEQLGTPFVLKAGDNLRVTCTHDAGLRKLLPQLKNSRCDTSCGVTAPATKCAPGFSSPHLRHERRLLLSPTPSPGETTPRADAPLRTPVWALLPLRVFLGGTFLYAGLSKILDTHYLDHTSPLGVHAQMLHAATTSPIGPLVSFAAEHPTVTGLVIAFGEVAVGLGTLLGLFTRIAALGGFLLALSFFLTVSWTTRPYYFGADIVFAAAWTPLLVAGDAGLFSTTARLRAAIRRRRQPNSTPDDVKRRILLWGGLITATTAALGGGVIALTRRTTTNPKPSRPTDPGTNSPTVIAAVSAVAVGSSTSFTTPNGSAAYLLRPSTDTFMAFLATCTHQGCPIAPTGSGFRCPCHGSTFDGNGQVTGGPATKPLINVPVQVVDGQVTTA</sequence>
<dbReference type="Gene3D" id="2.102.10.10">
    <property type="entry name" value="Rieske [2Fe-2S] iron-sulphur domain"/>
    <property type="match status" value="1"/>
</dbReference>
<evidence type="ECO:0000256" key="2">
    <source>
        <dbReference type="ARBA" id="ARBA00022723"/>
    </source>
</evidence>
<dbReference type="PANTHER" id="PTHR39157:SF1">
    <property type="entry name" value="DOXX FAMILY PROTEIN"/>
    <property type="match status" value="1"/>
</dbReference>
<dbReference type="RefSeq" id="WP_386357366.1">
    <property type="nucleotide sequence ID" value="NZ_JBHSFG010000132.1"/>
</dbReference>